<gene>
    <name evidence="1" type="ORF">OXX778_LOCUS522</name>
</gene>
<dbReference type="AlphaFoldDB" id="A0A813M1S6"/>
<dbReference type="OrthoDB" id="10505071at2759"/>
<accession>A0A813M1S6</accession>
<dbReference type="InterPro" id="IPR011044">
    <property type="entry name" value="Quino_amine_DH_bsu"/>
</dbReference>
<evidence type="ECO:0000313" key="2">
    <source>
        <dbReference type="Proteomes" id="UP000663879"/>
    </source>
</evidence>
<dbReference type="SUPFAM" id="SSF50969">
    <property type="entry name" value="YVTN repeat-like/Quinoprotein amine dehydrogenase"/>
    <property type="match status" value="1"/>
</dbReference>
<organism evidence="1 2">
    <name type="scientific">Brachionus calyciflorus</name>
    <dbReference type="NCBI Taxonomy" id="104777"/>
    <lineage>
        <taxon>Eukaryota</taxon>
        <taxon>Metazoa</taxon>
        <taxon>Spiralia</taxon>
        <taxon>Gnathifera</taxon>
        <taxon>Rotifera</taxon>
        <taxon>Eurotatoria</taxon>
        <taxon>Monogononta</taxon>
        <taxon>Pseudotrocha</taxon>
        <taxon>Ploima</taxon>
        <taxon>Brachionidae</taxon>
        <taxon>Brachionus</taxon>
    </lineage>
</organism>
<evidence type="ECO:0000313" key="1">
    <source>
        <dbReference type="EMBL" id="CAF0707694.1"/>
    </source>
</evidence>
<name>A0A813M1S6_9BILA</name>
<comment type="caution">
    <text evidence="1">The sequence shown here is derived from an EMBL/GenBank/DDBJ whole genome shotgun (WGS) entry which is preliminary data.</text>
</comment>
<proteinExistence type="predicted"/>
<protein>
    <submittedName>
        <fullName evidence="1">Uncharacterized protein</fullName>
    </submittedName>
</protein>
<dbReference type="EMBL" id="CAJNOC010000026">
    <property type="protein sequence ID" value="CAF0707694.1"/>
    <property type="molecule type" value="Genomic_DNA"/>
</dbReference>
<dbReference type="Proteomes" id="UP000663879">
    <property type="component" value="Unassembled WGS sequence"/>
</dbReference>
<reference evidence="1" key="1">
    <citation type="submission" date="2021-02" db="EMBL/GenBank/DDBJ databases">
        <authorList>
            <person name="Nowell W R."/>
        </authorList>
    </citation>
    <scope>NUCLEOTIDE SEQUENCE</scope>
    <source>
        <strain evidence="1">Ploen Becks lab</strain>
    </source>
</reference>
<keyword evidence="2" id="KW-1185">Reference proteome</keyword>
<sequence>MVHALCPSCTNINELNACFHCMQPLCFDCTENHLNSWKESSFKYCQTTKSQIDEYKKKISLLEPLINQNKTNAENVKLEIEKSFECFVKQLTKEKNELFIQIDSIQDENEKFILFEKEIFNFKESLENLMEKFKNGSKSEIDKLRPSLEDLKRKKEEVSSNYSKLRNQPFKIIGEYDLPETRNLANSFFGNIIITEFEKLPEIEDINDVKKDQEHLRKSSEPIKMFGTLRIKLKRFADQTNLNLQIKEPYEEYEIPISPKFTTSNSKNIYICNENGDLIIADYNNKKFQIKKQIKLDIFNIKGLAVDKNFLAVSFTDLNKNQLNSLNKIHKDFNDSSGVAIFKLQDFSLEKIISSSKNFVLVSPEALSLSDNFLFVCDKESHCLFKIDLKKTSLVQRLISNQPSSISIGNKYLVFTDLNQMELNLVDVEKFTIVKSLKLSQDFFNESVDLAFREKSFVFVKYTDDVRCFVYDPKLNFKYSFDYENSKKQGMAYIQQNGNGFLIIGKFEAKKFKIGFFNGF</sequence>